<name>A0A8S5NKZ6_9CAUD</name>
<proteinExistence type="predicted"/>
<protein>
    <submittedName>
        <fullName evidence="1">CRM1 / Exportin repeat 3</fullName>
    </submittedName>
</protein>
<evidence type="ECO:0000313" key="1">
    <source>
        <dbReference type="EMBL" id="DAD95036.1"/>
    </source>
</evidence>
<sequence>MKVEAKDIPIIQRFMTEYWKAIKEFYSVELTDEYSKQASDKLVWLGEISGICTNKHDKEFIQDCINALEKLLDSKQREMRASQ</sequence>
<dbReference type="EMBL" id="BK015188">
    <property type="protein sequence ID" value="DAD95036.1"/>
    <property type="molecule type" value="Genomic_DNA"/>
</dbReference>
<organism evidence="1">
    <name type="scientific">Siphoviridae sp. ctGfF74</name>
    <dbReference type="NCBI Taxonomy" id="2826223"/>
    <lineage>
        <taxon>Viruses</taxon>
        <taxon>Duplodnaviria</taxon>
        <taxon>Heunggongvirae</taxon>
        <taxon>Uroviricota</taxon>
        <taxon>Caudoviricetes</taxon>
    </lineage>
</organism>
<accession>A0A8S5NKZ6</accession>
<reference evidence="1" key="1">
    <citation type="journal article" date="2021" name="Proc. Natl. Acad. Sci. U.S.A.">
        <title>A Catalog of Tens of Thousands of Viruses from Human Metagenomes Reveals Hidden Associations with Chronic Diseases.</title>
        <authorList>
            <person name="Tisza M.J."/>
            <person name="Buck C.B."/>
        </authorList>
    </citation>
    <scope>NUCLEOTIDE SEQUENCE</scope>
    <source>
        <strain evidence="1">CtGfF74</strain>
    </source>
</reference>